<keyword evidence="2" id="KW-1185">Reference proteome</keyword>
<organism evidence="1 2">
    <name type="scientific">Allacma fusca</name>
    <dbReference type="NCBI Taxonomy" id="39272"/>
    <lineage>
        <taxon>Eukaryota</taxon>
        <taxon>Metazoa</taxon>
        <taxon>Ecdysozoa</taxon>
        <taxon>Arthropoda</taxon>
        <taxon>Hexapoda</taxon>
        <taxon>Collembola</taxon>
        <taxon>Symphypleona</taxon>
        <taxon>Sminthuridae</taxon>
        <taxon>Allacma</taxon>
    </lineage>
</organism>
<feature type="non-terminal residue" evidence="1">
    <location>
        <position position="1"/>
    </location>
</feature>
<protein>
    <submittedName>
        <fullName evidence="1">Uncharacterized protein</fullName>
    </submittedName>
</protein>
<name>A0A8J2NSR4_9HEXA</name>
<comment type="caution">
    <text evidence="1">The sequence shown here is derived from an EMBL/GenBank/DDBJ whole genome shotgun (WGS) entry which is preliminary data.</text>
</comment>
<dbReference type="Proteomes" id="UP000708208">
    <property type="component" value="Unassembled WGS sequence"/>
</dbReference>
<dbReference type="EMBL" id="CAJVCH010013794">
    <property type="protein sequence ID" value="CAG7676409.1"/>
    <property type="molecule type" value="Genomic_DNA"/>
</dbReference>
<sequence>EGIRLHRGLVPFCWHCIC</sequence>
<dbReference type="AlphaFoldDB" id="A0A8J2NSR4"/>
<evidence type="ECO:0000313" key="1">
    <source>
        <dbReference type="EMBL" id="CAG7676409.1"/>
    </source>
</evidence>
<evidence type="ECO:0000313" key="2">
    <source>
        <dbReference type="Proteomes" id="UP000708208"/>
    </source>
</evidence>
<proteinExistence type="predicted"/>
<reference evidence="1" key="1">
    <citation type="submission" date="2021-06" db="EMBL/GenBank/DDBJ databases">
        <authorList>
            <person name="Hodson N. C."/>
            <person name="Mongue J. A."/>
            <person name="Jaron S. K."/>
        </authorList>
    </citation>
    <scope>NUCLEOTIDE SEQUENCE</scope>
</reference>
<accession>A0A8J2NSR4</accession>
<gene>
    <name evidence="1" type="ORF">AFUS01_LOCUS2417</name>
</gene>